<evidence type="ECO:0000313" key="1">
    <source>
        <dbReference type="EMBL" id="MEX0431319.1"/>
    </source>
</evidence>
<dbReference type="SUPFAM" id="SSF56235">
    <property type="entry name" value="N-terminal nucleophile aminohydrolases (Ntn hydrolases)"/>
    <property type="match status" value="1"/>
</dbReference>
<keyword evidence="2" id="KW-1185">Reference proteome</keyword>
<dbReference type="Pfam" id="PF01019">
    <property type="entry name" value="G_glu_transpept"/>
    <property type="match status" value="1"/>
</dbReference>
<dbReference type="RefSeq" id="WP_367984075.1">
    <property type="nucleotide sequence ID" value="NZ_JBAKFF010000001.1"/>
</dbReference>
<dbReference type="PANTHER" id="PTHR43881:SF5">
    <property type="entry name" value="GAMMA-GLUTAMYLTRANSPEPTIDASE"/>
    <property type="match status" value="1"/>
</dbReference>
<gene>
    <name evidence="1" type="ORF">V6X30_07895</name>
</gene>
<dbReference type="InterPro" id="IPR052896">
    <property type="entry name" value="GGT-like_enzyme"/>
</dbReference>
<comment type="caution">
    <text evidence="1">The sequence shown here is derived from an EMBL/GenBank/DDBJ whole genome shotgun (WGS) entry which is preliminary data.</text>
</comment>
<dbReference type="Proteomes" id="UP001556637">
    <property type="component" value="Unassembled WGS sequence"/>
</dbReference>
<dbReference type="InterPro" id="IPR043138">
    <property type="entry name" value="GGT_lsub"/>
</dbReference>
<reference evidence="1 2" key="1">
    <citation type="submission" date="2024-02" db="EMBL/GenBank/DDBJ databases">
        <title>New especies of Spiribacter isolated from saline water.</title>
        <authorList>
            <person name="Leon M.J."/>
            <person name="De La Haba R."/>
            <person name="Sanchez-Porro C."/>
            <person name="Ventosa A."/>
        </authorList>
    </citation>
    <scope>NUCLEOTIDE SEQUENCE [LARGE SCALE GENOMIC DNA]</scope>
    <source>
        <strain evidence="2">ag22IC4-189</strain>
    </source>
</reference>
<dbReference type="InterPro" id="IPR043137">
    <property type="entry name" value="GGT_ssub_C"/>
</dbReference>
<dbReference type="Gene3D" id="3.60.20.40">
    <property type="match status" value="1"/>
</dbReference>
<dbReference type="InterPro" id="IPR029055">
    <property type="entry name" value="Ntn_hydrolases_N"/>
</dbReference>
<evidence type="ECO:0000313" key="2">
    <source>
        <dbReference type="Proteomes" id="UP001556637"/>
    </source>
</evidence>
<name>A0ABV3T803_9GAMM</name>
<protein>
    <submittedName>
        <fullName evidence="1">Gamma-glutamyltransferase family protein</fullName>
    </submittedName>
</protein>
<organism evidence="1 2">
    <name type="scientific">Spiribacter insolitus</name>
    <dbReference type="NCBI Taxonomy" id="3122417"/>
    <lineage>
        <taxon>Bacteria</taxon>
        <taxon>Pseudomonadati</taxon>
        <taxon>Pseudomonadota</taxon>
        <taxon>Gammaproteobacteria</taxon>
        <taxon>Chromatiales</taxon>
        <taxon>Ectothiorhodospiraceae</taxon>
        <taxon>Spiribacter</taxon>
    </lineage>
</organism>
<proteinExistence type="predicted"/>
<accession>A0ABV3T803</accession>
<dbReference type="PANTHER" id="PTHR43881">
    <property type="entry name" value="GAMMA-GLUTAMYLTRANSPEPTIDASE (AFU_ORTHOLOGUE AFUA_4G13580)"/>
    <property type="match status" value="1"/>
</dbReference>
<dbReference type="EMBL" id="JBAKFF010000001">
    <property type="protein sequence ID" value="MEX0431319.1"/>
    <property type="molecule type" value="Genomic_DNA"/>
</dbReference>
<dbReference type="PRINTS" id="PR01210">
    <property type="entry name" value="GGTRANSPTASE"/>
</dbReference>
<dbReference type="Gene3D" id="1.10.246.130">
    <property type="match status" value="1"/>
</dbReference>
<sequence>MLNTTMGTRGMMTAPHHMAAEAGRDVLRENGTATEAMVAAAAVIAVVYPHMNAIGGDGFWLISRPGEAPIGVDACGPAARLATRDYYGERGLAAIPTRGPQAALTVPGTVGGWQTALSHATNGGGGGRLPLSRLLEPAAALARDGVPITAGQALVTREKLNELHDLPGFAETFLDAYGRPLECGARLRQPALADTLEQLSRVGLDDFYRGDVARSIAADLDTLGSPLRLDDLLEYRPLTVEPLSLRVGKARLYNMPPPTQGLASLLILGIHQRVPVPNMGPFGHIHALVESTKKAFQVRDRHVADPRWMTVNPQDFLCGQWLETAASEIDMTRAAPWPYPGAAGDTVWMGAVDSQGQAVSFIQSIYWEYGAGVVLPATGVLMQNRGISFGLDAQNLQALEPGRRPFHTLNPAMARFDDGRDMVYGTMGGEGQPQTQAAIFTRYANDMMPLQKAISAPRWLLGRTWGSSSTNLKLESRFPSSLSEQLHEAGHAVEMVGNFDSMMGHAGAIVRHPDGLLEGASDPRSDGAVAAS</sequence>